<dbReference type="SMART" id="SM00421">
    <property type="entry name" value="HTH_LUXR"/>
    <property type="match status" value="1"/>
</dbReference>
<dbReference type="SUPFAM" id="SSF46894">
    <property type="entry name" value="C-terminal effector domain of the bipartite response regulators"/>
    <property type="match status" value="1"/>
</dbReference>
<evidence type="ECO:0000256" key="1">
    <source>
        <dbReference type="ARBA" id="ARBA00022553"/>
    </source>
</evidence>
<dbReference type="GO" id="GO:0000160">
    <property type="term" value="P:phosphorelay signal transduction system"/>
    <property type="evidence" value="ECO:0007669"/>
    <property type="project" value="InterPro"/>
</dbReference>
<evidence type="ECO:0000259" key="7">
    <source>
        <dbReference type="PROSITE" id="PS50110"/>
    </source>
</evidence>
<dbReference type="PROSITE" id="PS50110">
    <property type="entry name" value="RESPONSE_REGULATORY"/>
    <property type="match status" value="1"/>
</dbReference>
<dbReference type="InterPro" id="IPR039420">
    <property type="entry name" value="WalR-like"/>
</dbReference>
<dbReference type="SUPFAM" id="SSF52172">
    <property type="entry name" value="CheY-like"/>
    <property type="match status" value="1"/>
</dbReference>
<feature type="modified residue" description="4-aspartylphosphate" evidence="5">
    <location>
        <position position="62"/>
    </location>
</feature>
<feature type="domain" description="Response regulatory" evidence="7">
    <location>
        <begin position="11"/>
        <end position="127"/>
    </location>
</feature>
<organism evidence="8 9">
    <name type="scientific">Geodermatophilus aquaeductus</name>
    <dbReference type="NCBI Taxonomy" id="1564161"/>
    <lineage>
        <taxon>Bacteria</taxon>
        <taxon>Bacillati</taxon>
        <taxon>Actinomycetota</taxon>
        <taxon>Actinomycetes</taxon>
        <taxon>Geodermatophilales</taxon>
        <taxon>Geodermatophilaceae</taxon>
        <taxon>Geodermatophilus</taxon>
    </lineage>
</organism>
<evidence type="ECO:0000256" key="4">
    <source>
        <dbReference type="ARBA" id="ARBA00023163"/>
    </source>
</evidence>
<feature type="domain" description="HTH luxR-type" evidence="6">
    <location>
        <begin position="151"/>
        <end position="216"/>
    </location>
</feature>
<dbReference type="PRINTS" id="PR00038">
    <property type="entry name" value="HTHLUXR"/>
</dbReference>
<dbReference type="PROSITE" id="PS00622">
    <property type="entry name" value="HTH_LUXR_1"/>
    <property type="match status" value="1"/>
</dbReference>
<keyword evidence="9" id="KW-1185">Reference proteome</keyword>
<keyword evidence="4" id="KW-0804">Transcription</keyword>
<keyword evidence="3" id="KW-0238">DNA-binding</keyword>
<dbReference type="Pfam" id="PF00072">
    <property type="entry name" value="Response_reg"/>
    <property type="match status" value="1"/>
</dbReference>
<evidence type="ECO:0000256" key="5">
    <source>
        <dbReference type="PROSITE-ProRule" id="PRU00169"/>
    </source>
</evidence>
<evidence type="ECO:0000313" key="8">
    <source>
        <dbReference type="EMBL" id="SMO73120.1"/>
    </source>
</evidence>
<sequence length="222" mass="23537">METDRRPRTTTVFLLDDHEVVRRGVAAVLGAAPDLTVVGEAGTAAEALARVPALRPDVAVIDVRLPDGDGITIGRELRSRVPGLALVVLTSYSDDEAMVDAILAGASGYLLKQVLGRDLVEGVRTVAAGGSLLDPAATAAVFARLRRTVEPTGPVTRLSAQERTVLQLIGEGLTNRQIGQRMFLAEKTVKNHVSHLLAKLGLERRTQAAVLATEIRTGVQSP</sequence>
<accession>A0A521DQB6</accession>
<dbReference type="GO" id="GO:0003677">
    <property type="term" value="F:DNA binding"/>
    <property type="evidence" value="ECO:0007669"/>
    <property type="project" value="UniProtKB-KW"/>
</dbReference>
<dbReference type="GO" id="GO:0006355">
    <property type="term" value="P:regulation of DNA-templated transcription"/>
    <property type="evidence" value="ECO:0007669"/>
    <property type="project" value="InterPro"/>
</dbReference>
<protein>
    <submittedName>
        <fullName evidence="8">Two component transcriptional regulator, LuxR family</fullName>
    </submittedName>
</protein>
<dbReference type="InterPro" id="IPR011006">
    <property type="entry name" value="CheY-like_superfamily"/>
</dbReference>
<reference evidence="8 9" key="1">
    <citation type="submission" date="2017-05" db="EMBL/GenBank/DDBJ databases">
        <authorList>
            <person name="Varghese N."/>
            <person name="Submissions S."/>
        </authorList>
    </citation>
    <scope>NUCLEOTIDE SEQUENCE [LARGE SCALE GENOMIC DNA]</scope>
    <source>
        <strain evidence="8 9">DSM 46834</strain>
    </source>
</reference>
<evidence type="ECO:0000313" key="9">
    <source>
        <dbReference type="Proteomes" id="UP000317484"/>
    </source>
</evidence>
<dbReference type="InterPro" id="IPR058245">
    <property type="entry name" value="NreC/VraR/RcsB-like_REC"/>
</dbReference>
<dbReference type="InterPro" id="IPR001789">
    <property type="entry name" value="Sig_transdc_resp-reg_receiver"/>
</dbReference>
<dbReference type="RefSeq" id="WP_142458451.1">
    <property type="nucleotide sequence ID" value="NZ_FXTJ01000003.1"/>
</dbReference>
<evidence type="ECO:0000256" key="2">
    <source>
        <dbReference type="ARBA" id="ARBA00023015"/>
    </source>
</evidence>
<dbReference type="PANTHER" id="PTHR43214:SF24">
    <property type="entry name" value="TRANSCRIPTIONAL REGULATORY PROTEIN NARL-RELATED"/>
    <property type="match status" value="1"/>
</dbReference>
<keyword evidence="2" id="KW-0805">Transcription regulation</keyword>
<evidence type="ECO:0000259" key="6">
    <source>
        <dbReference type="PROSITE" id="PS50043"/>
    </source>
</evidence>
<dbReference type="CDD" id="cd17535">
    <property type="entry name" value="REC_NarL-like"/>
    <property type="match status" value="1"/>
</dbReference>
<dbReference type="PROSITE" id="PS50043">
    <property type="entry name" value="HTH_LUXR_2"/>
    <property type="match status" value="1"/>
</dbReference>
<evidence type="ECO:0000256" key="3">
    <source>
        <dbReference type="ARBA" id="ARBA00023125"/>
    </source>
</evidence>
<dbReference type="Proteomes" id="UP000317484">
    <property type="component" value="Unassembled WGS sequence"/>
</dbReference>
<dbReference type="EMBL" id="FXTJ01000003">
    <property type="protein sequence ID" value="SMO73120.1"/>
    <property type="molecule type" value="Genomic_DNA"/>
</dbReference>
<gene>
    <name evidence="8" type="ORF">SAMN06273567_103358</name>
</gene>
<dbReference type="Gene3D" id="3.40.50.2300">
    <property type="match status" value="1"/>
</dbReference>
<dbReference type="PANTHER" id="PTHR43214">
    <property type="entry name" value="TWO-COMPONENT RESPONSE REGULATOR"/>
    <property type="match status" value="1"/>
</dbReference>
<dbReference type="InterPro" id="IPR000792">
    <property type="entry name" value="Tscrpt_reg_LuxR_C"/>
</dbReference>
<dbReference type="CDD" id="cd06170">
    <property type="entry name" value="LuxR_C_like"/>
    <property type="match status" value="1"/>
</dbReference>
<dbReference type="SMART" id="SM00448">
    <property type="entry name" value="REC"/>
    <property type="match status" value="1"/>
</dbReference>
<dbReference type="InterPro" id="IPR016032">
    <property type="entry name" value="Sig_transdc_resp-reg_C-effctor"/>
</dbReference>
<keyword evidence="1 5" id="KW-0597">Phosphoprotein</keyword>
<dbReference type="Pfam" id="PF00196">
    <property type="entry name" value="GerE"/>
    <property type="match status" value="1"/>
</dbReference>
<proteinExistence type="predicted"/>
<dbReference type="AlphaFoldDB" id="A0A521DQB6"/>
<name>A0A521DQB6_9ACTN</name>